<keyword evidence="9" id="KW-1185">Reference proteome</keyword>
<dbReference type="GO" id="GO:0003700">
    <property type="term" value="F:DNA-binding transcription factor activity"/>
    <property type="evidence" value="ECO:0007669"/>
    <property type="project" value="InterPro"/>
</dbReference>
<dbReference type="Pfam" id="PF00250">
    <property type="entry name" value="Forkhead"/>
    <property type="match status" value="1"/>
</dbReference>
<evidence type="ECO:0000259" key="7">
    <source>
        <dbReference type="PROSITE" id="PS50039"/>
    </source>
</evidence>
<dbReference type="Proteomes" id="UP000031443">
    <property type="component" value="Unassembled WGS sequence"/>
</dbReference>
<keyword evidence="2 5" id="KW-0238">DNA-binding</keyword>
<reference evidence="9" key="1">
    <citation type="journal article" date="2013" name="Nat. Genet.">
        <title>The draft genomes of soft-shell turtle and green sea turtle yield insights into the development and evolution of the turtle-specific body plan.</title>
        <authorList>
            <person name="Wang Z."/>
            <person name="Pascual-Anaya J."/>
            <person name="Zadissa A."/>
            <person name="Li W."/>
            <person name="Niimura Y."/>
            <person name="Huang Z."/>
            <person name="Li C."/>
            <person name="White S."/>
            <person name="Xiong Z."/>
            <person name="Fang D."/>
            <person name="Wang B."/>
            <person name="Ming Y."/>
            <person name="Chen Y."/>
            <person name="Zheng Y."/>
            <person name="Kuraku S."/>
            <person name="Pignatelli M."/>
            <person name="Herrero J."/>
            <person name="Beal K."/>
            <person name="Nozawa M."/>
            <person name="Li Q."/>
            <person name="Wang J."/>
            <person name="Zhang H."/>
            <person name="Yu L."/>
            <person name="Shigenobu S."/>
            <person name="Wang J."/>
            <person name="Liu J."/>
            <person name="Flicek P."/>
            <person name="Searle S."/>
            <person name="Wang J."/>
            <person name="Kuratani S."/>
            <person name="Yin Y."/>
            <person name="Aken B."/>
            <person name="Zhang G."/>
            <person name="Irie N."/>
        </authorList>
    </citation>
    <scope>NUCLEOTIDE SEQUENCE [LARGE SCALE GENOMIC DNA]</scope>
</reference>
<proteinExistence type="predicted"/>
<evidence type="ECO:0000313" key="9">
    <source>
        <dbReference type="Proteomes" id="UP000031443"/>
    </source>
</evidence>
<evidence type="ECO:0000256" key="3">
    <source>
        <dbReference type="ARBA" id="ARBA00023163"/>
    </source>
</evidence>
<dbReference type="eggNOG" id="KOG2294">
    <property type="taxonomic scope" value="Eukaryota"/>
</dbReference>
<dbReference type="InterPro" id="IPR036390">
    <property type="entry name" value="WH_DNA-bd_sf"/>
</dbReference>
<keyword evidence="3" id="KW-0804">Transcription</keyword>
<feature type="region of interest" description="Disordered" evidence="6">
    <location>
        <begin position="253"/>
        <end position="274"/>
    </location>
</feature>
<keyword evidence="1" id="KW-0805">Transcription regulation</keyword>
<dbReference type="EMBL" id="KB536242">
    <property type="protein sequence ID" value="EMP33399.1"/>
    <property type="molecule type" value="Genomic_DNA"/>
</dbReference>
<dbReference type="AlphaFoldDB" id="M7B8E2"/>
<evidence type="ECO:0000313" key="8">
    <source>
        <dbReference type="EMBL" id="EMP33399.1"/>
    </source>
</evidence>
<feature type="domain" description="Fork-head" evidence="7">
    <location>
        <begin position="406"/>
        <end position="484"/>
    </location>
</feature>
<gene>
    <name evidence="8" type="ORF">UY3_09471</name>
</gene>
<dbReference type="SUPFAM" id="SSF46785">
    <property type="entry name" value="Winged helix' DNA-binding domain"/>
    <property type="match status" value="1"/>
</dbReference>
<feature type="DNA-binding region" description="Fork-head" evidence="5">
    <location>
        <begin position="406"/>
        <end position="484"/>
    </location>
</feature>
<evidence type="ECO:0000256" key="4">
    <source>
        <dbReference type="ARBA" id="ARBA00023242"/>
    </source>
</evidence>
<evidence type="ECO:0000256" key="1">
    <source>
        <dbReference type="ARBA" id="ARBA00023015"/>
    </source>
</evidence>
<dbReference type="PANTHER" id="PTHR46789">
    <property type="entry name" value="FORKHEAD BOX PROTEIN R1"/>
    <property type="match status" value="1"/>
</dbReference>
<accession>M7B8E2</accession>
<dbReference type="Gene3D" id="1.10.10.10">
    <property type="entry name" value="Winged helix-like DNA-binding domain superfamily/Winged helix DNA-binding domain"/>
    <property type="match status" value="1"/>
</dbReference>
<evidence type="ECO:0000256" key="2">
    <source>
        <dbReference type="ARBA" id="ARBA00023125"/>
    </source>
</evidence>
<dbReference type="Pfam" id="PF07353">
    <property type="entry name" value="Uroplakin_II"/>
    <property type="match status" value="1"/>
</dbReference>
<dbReference type="InterPro" id="IPR036388">
    <property type="entry name" value="WH-like_DNA-bd_sf"/>
</dbReference>
<dbReference type="GO" id="GO:0005634">
    <property type="term" value="C:nucleus"/>
    <property type="evidence" value="ECO:0007669"/>
    <property type="project" value="UniProtKB-SubCell"/>
</dbReference>
<keyword evidence="4 5" id="KW-0539">Nucleus</keyword>
<dbReference type="PANTHER" id="PTHR46789:SF2">
    <property type="entry name" value="FORKHEAD BOX PROTEIN R2"/>
    <property type="match status" value="1"/>
</dbReference>
<dbReference type="GO" id="GO:1990837">
    <property type="term" value="F:sequence-specific double-stranded DNA binding"/>
    <property type="evidence" value="ECO:0007669"/>
    <property type="project" value="TreeGrafter"/>
</dbReference>
<dbReference type="CDD" id="cd20036">
    <property type="entry name" value="FH_FOXR"/>
    <property type="match status" value="1"/>
</dbReference>
<dbReference type="PROSITE" id="PS50039">
    <property type="entry name" value="FORK_HEAD_3"/>
    <property type="match status" value="1"/>
</dbReference>
<sequence>MAWGVALWKRPQTTRRGDIWFVLGGHEELIEARHGSLAGGEEEVGGQQAGLLWGAEGSYPSRVSSIVLSDFNISSFSSVLFLAFAESFLMAVPLCQFTGAHASIHITHLDGTTDIRHFTVPPCCGRHDLVNLMDSNGGFTLTRLDAYQVTNLVLTGSLALSISYSIPKKDPSRSTSNTVTTVTLERYAAGVGYFADYKKMYLNFQNKTFWESLHLKSGLEDWDMEEELKLTTTTDQFPQAADEKQNHHMLKWQSEQQVRRNSLPREPSETLPSIRPESYMQPHLWMWMNTSLVCPIASCPSVDMPGPSSPAFSVAAAPGFSPPNPSLNCSNLDCSEEDLLSSSSEAEKFTEDEDVSSVDISLSQNMETPKSKAALAPRKPKVPRSQSKKLKYILQASTKLKGGWPRPPLNYCILITLALRNSAEGSLTVQQIYQFTRQHFPFFQTAPDGWKNTIRHNLCFSSSFEKTTHFVCNEGNRKSRLWKLTLEGCRKFQEEVWALSEEALDLVSQSLSKPGTYQEAVAPTEALESRTSGAGKQGLPRLYCEVTLEGSCRGSIRSDELPKS</sequence>
<organism evidence="8 9">
    <name type="scientific">Chelonia mydas</name>
    <name type="common">Green sea-turtle</name>
    <name type="synonym">Chelonia agassizi</name>
    <dbReference type="NCBI Taxonomy" id="8469"/>
    <lineage>
        <taxon>Eukaryota</taxon>
        <taxon>Metazoa</taxon>
        <taxon>Chordata</taxon>
        <taxon>Craniata</taxon>
        <taxon>Vertebrata</taxon>
        <taxon>Euteleostomi</taxon>
        <taxon>Archelosauria</taxon>
        <taxon>Testudinata</taxon>
        <taxon>Testudines</taxon>
        <taxon>Cryptodira</taxon>
        <taxon>Durocryptodira</taxon>
        <taxon>Americhelydia</taxon>
        <taxon>Chelonioidea</taxon>
        <taxon>Cheloniidae</taxon>
        <taxon>Chelonia</taxon>
    </lineage>
</organism>
<evidence type="ECO:0000256" key="5">
    <source>
        <dbReference type="PROSITE-ProRule" id="PRU00089"/>
    </source>
</evidence>
<protein>
    <submittedName>
        <fullName evidence="8">Forkhead box protein N5</fullName>
    </submittedName>
</protein>
<comment type="subcellular location">
    <subcellularLocation>
        <location evidence="5">Nucleus</location>
    </subcellularLocation>
</comment>
<name>M7B8E2_CHEMY</name>
<dbReference type="STRING" id="8469.M7B8E2"/>
<dbReference type="InterPro" id="IPR052328">
    <property type="entry name" value="FOX_transcription_regulators"/>
</dbReference>
<dbReference type="InterPro" id="IPR001766">
    <property type="entry name" value="Fork_head_dom"/>
</dbReference>
<dbReference type="InterPro" id="IPR009952">
    <property type="entry name" value="Uroplakin-2"/>
</dbReference>
<dbReference type="SMART" id="SM00339">
    <property type="entry name" value="FH"/>
    <property type="match status" value="1"/>
</dbReference>
<dbReference type="PRINTS" id="PR00053">
    <property type="entry name" value="FORKHEAD"/>
</dbReference>
<evidence type="ECO:0000256" key="6">
    <source>
        <dbReference type="SAM" id="MobiDB-lite"/>
    </source>
</evidence>